<keyword evidence="10" id="KW-1185">Reference proteome</keyword>
<evidence type="ECO:0000313" key="9">
    <source>
        <dbReference type="EMBL" id="MCZ2723511.1"/>
    </source>
</evidence>
<dbReference type="SUPFAM" id="SSF52540">
    <property type="entry name" value="P-loop containing nucleoside triphosphate hydrolases"/>
    <property type="match status" value="1"/>
</dbReference>
<dbReference type="CDD" id="cd00561">
    <property type="entry name" value="CobA_ACA"/>
    <property type="match status" value="1"/>
</dbReference>
<reference evidence="9" key="1">
    <citation type="submission" date="2022-12" db="EMBL/GenBank/DDBJ databases">
        <title>Marinomonas 15G1-11 sp. nov, isolated from marine algae.</title>
        <authorList>
            <person name="Butt M."/>
            <person name="Choi D.G."/>
            <person name="Kim J.M."/>
            <person name="Lee J.K."/>
            <person name="Baek J.H."/>
            <person name="Jeon C.O."/>
        </authorList>
    </citation>
    <scope>NUCLEOTIDE SEQUENCE</scope>
    <source>
        <strain evidence="9">15G1-11</strain>
    </source>
</reference>
<proteinExistence type="inferred from homology"/>
<dbReference type="InterPro" id="IPR027417">
    <property type="entry name" value="P-loop_NTPase"/>
</dbReference>
<comment type="function">
    <text evidence="5 8">Required for both de novo synthesis of the corrin ring for the assimilation of exogenous corrinoids. Participates in the adenosylation of a variety of incomplete and complete corrinoids.</text>
</comment>
<comment type="subcellular location">
    <subcellularLocation>
        <location evidence="8">Cytoplasm</location>
    </subcellularLocation>
</comment>
<evidence type="ECO:0000256" key="5">
    <source>
        <dbReference type="ARBA" id="ARBA00024929"/>
    </source>
</evidence>
<comment type="pathway">
    <text evidence="1 8">Cofactor biosynthesis; adenosylcobalamin biosynthesis; adenosylcobalamin from cob(II)yrinate a,c-diamide: step 2/7.</text>
</comment>
<keyword evidence="4 8" id="KW-0627">Porphyrin biosynthesis</keyword>
<dbReference type="Proteomes" id="UP001149719">
    <property type="component" value="Unassembled WGS sequence"/>
</dbReference>
<evidence type="ECO:0000256" key="1">
    <source>
        <dbReference type="ARBA" id="ARBA00005121"/>
    </source>
</evidence>
<dbReference type="RefSeq" id="WP_269127635.1">
    <property type="nucleotide sequence ID" value="NZ_JAPUBN010000021.1"/>
</dbReference>
<evidence type="ECO:0000313" key="10">
    <source>
        <dbReference type="Proteomes" id="UP001149719"/>
    </source>
</evidence>
<gene>
    <name evidence="9" type="primary">cobO</name>
    <name evidence="9" type="ORF">O1D97_18300</name>
</gene>
<dbReference type="PANTHER" id="PTHR46638:SF1">
    <property type="entry name" value="CORRINOID ADENOSYLTRANSFERASE"/>
    <property type="match status" value="1"/>
</dbReference>
<keyword evidence="8" id="KW-0547">Nucleotide-binding</keyword>
<dbReference type="EMBL" id="JAPUBN010000021">
    <property type="protein sequence ID" value="MCZ2723511.1"/>
    <property type="molecule type" value="Genomic_DNA"/>
</dbReference>
<keyword evidence="8 9" id="KW-0808">Transferase</keyword>
<dbReference type="NCBIfam" id="TIGR00708">
    <property type="entry name" value="cobA"/>
    <property type="match status" value="1"/>
</dbReference>
<dbReference type="EC" id="2.5.1.17" evidence="3 8"/>
<evidence type="ECO:0000256" key="7">
    <source>
        <dbReference type="ARBA" id="ARBA00048692"/>
    </source>
</evidence>
<protein>
    <recommendedName>
        <fullName evidence="3 8">Corrinoid adenosyltransferase</fullName>
        <ecNumber evidence="3 8">2.5.1.17</ecNumber>
    </recommendedName>
    <alternativeName>
        <fullName evidence="8">Cob(II)alamin adenosyltransferase</fullName>
    </alternativeName>
    <alternativeName>
        <fullName evidence="8">Cob(II)yrinic acid a,c-diamide adenosyltransferase</fullName>
    </alternativeName>
</protein>
<evidence type="ECO:0000256" key="4">
    <source>
        <dbReference type="ARBA" id="ARBA00023244"/>
    </source>
</evidence>
<evidence type="ECO:0000256" key="3">
    <source>
        <dbReference type="ARBA" id="ARBA00012454"/>
    </source>
</evidence>
<comment type="catalytic activity">
    <reaction evidence="7 8">
        <text>2 cob(II)alamin + reduced [electron-transfer flavoprotein] + 2 ATP = 2 adenosylcob(III)alamin + 2 triphosphate + oxidized [electron-transfer flavoprotein] + 3 H(+)</text>
        <dbReference type="Rhea" id="RHEA:28671"/>
        <dbReference type="Rhea" id="RHEA-COMP:10685"/>
        <dbReference type="Rhea" id="RHEA-COMP:10686"/>
        <dbReference type="ChEBI" id="CHEBI:15378"/>
        <dbReference type="ChEBI" id="CHEBI:16304"/>
        <dbReference type="ChEBI" id="CHEBI:18036"/>
        <dbReference type="ChEBI" id="CHEBI:18408"/>
        <dbReference type="ChEBI" id="CHEBI:30616"/>
        <dbReference type="ChEBI" id="CHEBI:57692"/>
        <dbReference type="ChEBI" id="CHEBI:58307"/>
        <dbReference type="EC" id="2.5.1.17"/>
    </reaction>
</comment>
<dbReference type="GO" id="GO:0008817">
    <property type="term" value="F:corrinoid adenosyltransferase activity"/>
    <property type="evidence" value="ECO:0007669"/>
    <property type="project" value="UniProtKB-EC"/>
</dbReference>
<evidence type="ECO:0000256" key="8">
    <source>
        <dbReference type="PIRNR" id="PIRNR015617"/>
    </source>
</evidence>
<dbReference type="PANTHER" id="PTHR46638">
    <property type="entry name" value="CORRINOID ADENOSYLTRANSFERASE"/>
    <property type="match status" value="1"/>
</dbReference>
<keyword evidence="8" id="KW-0963">Cytoplasm</keyword>
<name>A0ABT4JZ65_9GAMM</name>
<dbReference type="InterPro" id="IPR003724">
    <property type="entry name" value="CblAdoTrfase_CobA"/>
</dbReference>
<evidence type="ECO:0000256" key="6">
    <source>
        <dbReference type="ARBA" id="ARBA00048555"/>
    </source>
</evidence>
<dbReference type="NCBIfam" id="NF004637">
    <property type="entry name" value="PRK05986.1"/>
    <property type="match status" value="1"/>
</dbReference>
<dbReference type="Gene3D" id="3.40.50.300">
    <property type="entry name" value="P-loop containing nucleotide triphosphate hydrolases"/>
    <property type="match status" value="1"/>
</dbReference>
<comment type="similarity">
    <text evidence="2 8">Belongs to the Cob(I)alamin adenosyltransferase family.</text>
</comment>
<accession>A0ABT4JZ65</accession>
<comment type="catalytic activity">
    <reaction evidence="6 8">
        <text>2 cob(II)yrinate a,c diamide + reduced [electron-transfer flavoprotein] + 2 ATP = 2 adenosylcob(III)yrinate a,c-diamide + 2 triphosphate + oxidized [electron-transfer flavoprotein] + 3 H(+)</text>
        <dbReference type="Rhea" id="RHEA:11528"/>
        <dbReference type="Rhea" id="RHEA-COMP:10685"/>
        <dbReference type="Rhea" id="RHEA-COMP:10686"/>
        <dbReference type="ChEBI" id="CHEBI:15378"/>
        <dbReference type="ChEBI" id="CHEBI:18036"/>
        <dbReference type="ChEBI" id="CHEBI:30616"/>
        <dbReference type="ChEBI" id="CHEBI:57692"/>
        <dbReference type="ChEBI" id="CHEBI:58307"/>
        <dbReference type="ChEBI" id="CHEBI:58503"/>
        <dbReference type="ChEBI" id="CHEBI:58537"/>
        <dbReference type="EC" id="2.5.1.17"/>
    </reaction>
</comment>
<keyword evidence="8" id="KW-0169">Cobalamin biosynthesis</keyword>
<sequence length="202" mass="22783">MAKTIQDPEKHAERMKKIKLHVDKRIAKAQTDKGTFVLLTGNGKGKSSSSLGMVARALGHGMKVGVVQFLKGDWDTGEIEFFKAQPNVQWEIMSSGFTWETQNREQDVTSSLEAWQHAHKMLKDESLDLVVLDELTYLLHYDYLDEDEVIQAILARPEHQHLVVTGRGAAESLIELADTVSEIKEIKHAFKRGIKAQKGLEF</sequence>
<organism evidence="9 10">
    <name type="scientific">Marinomonas phaeophyticola</name>
    <dbReference type="NCBI Taxonomy" id="3004091"/>
    <lineage>
        <taxon>Bacteria</taxon>
        <taxon>Pseudomonadati</taxon>
        <taxon>Pseudomonadota</taxon>
        <taxon>Gammaproteobacteria</taxon>
        <taxon>Oceanospirillales</taxon>
        <taxon>Oceanospirillaceae</taxon>
        <taxon>Marinomonas</taxon>
    </lineage>
</organism>
<comment type="caution">
    <text evidence="9">The sequence shown here is derived from an EMBL/GenBank/DDBJ whole genome shotgun (WGS) entry which is preliminary data.</text>
</comment>
<evidence type="ECO:0000256" key="2">
    <source>
        <dbReference type="ARBA" id="ARBA00007487"/>
    </source>
</evidence>
<keyword evidence="8" id="KW-0067">ATP-binding</keyword>
<dbReference type="Pfam" id="PF02572">
    <property type="entry name" value="CobA_CobO_BtuR"/>
    <property type="match status" value="1"/>
</dbReference>
<dbReference type="PIRSF" id="PIRSF015617">
    <property type="entry name" value="Adensltrnsf_CobA"/>
    <property type="match status" value="1"/>
</dbReference>